<name>A0A9I9DUM3_CUCME</name>
<proteinExistence type="predicted"/>
<dbReference type="EnsemblPlants" id="MELO3C024066.2.1">
    <property type="protein sequence ID" value="MELO3C024066.2.1"/>
    <property type="gene ID" value="MELO3C024066.2"/>
</dbReference>
<dbReference type="Gramene" id="MELO3C024066.2.1">
    <property type="protein sequence ID" value="MELO3C024066.2.1"/>
    <property type="gene ID" value="MELO3C024066.2"/>
</dbReference>
<reference evidence="1" key="1">
    <citation type="submission" date="2023-03" db="UniProtKB">
        <authorList>
            <consortium name="EnsemblPlants"/>
        </authorList>
    </citation>
    <scope>IDENTIFICATION</scope>
</reference>
<protein>
    <submittedName>
        <fullName evidence="1">Uncharacterized protein</fullName>
    </submittedName>
</protein>
<sequence>MELDPRVDSPFSSANSAQLAIQTAAKSNILVQTSQHSVPKHSPSSVQISASLTHLSSVSYQLTIT</sequence>
<accession>A0A9I9DUM3</accession>
<evidence type="ECO:0000313" key="1">
    <source>
        <dbReference type="EnsemblPlants" id="MELO3C024066.2.1"/>
    </source>
</evidence>
<organism evidence="1">
    <name type="scientific">Cucumis melo</name>
    <name type="common">Muskmelon</name>
    <dbReference type="NCBI Taxonomy" id="3656"/>
    <lineage>
        <taxon>Eukaryota</taxon>
        <taxon>Viridiplantae</taxon>
        <taxon>Streptophyta</taxon>
        <taxon>Embryophyta</taxon>
        <taxon>Tracheophyta</taxon>
        <taxon>Spermatophyta</taxon>
        <taxon>Magnoliopsida</taxon>
        <taxon>eudicotyledons</taxon>
        <taxon>Gunneridae</taxon>
        <taxon>Pentapetalae</taxon>
        <taxon>rosids</taxon>
        <taxon>fabids</taxon>
        <taxon>Cucurbitales</taxon>
        <taxon>Cucurbitaceae</taxon>
        <taxon>Benincaseae</taxon>
        <taxon>Cucumis</taxon>
    </lineage>
</organism>
<dbReference type="AlphaFoldDB" id="A0A9I9DUM3"/>